<dbReference type="EMBL" id="BAABHA010000002">
    <property type="protein sequence ID" value="GAA4375371.1"/>
    <property type="molecule type" value="Genomic_DNA"/>
</dbReference>
<comment type="caution">
    <text evidence="2">The sequence shown here is derived from an EMBL/GenBank/DDBJ whole genome shotgun (WGS) entry which is preliminary data.</text>
</comment>
<sequence length="123" mass="13857">MAPDEIKREFDAARLKHVVFKSKLRSFLYGSRTAETPIRDAHVCSFGQWLEQVGLPRFGYLPNMQHLDRLHTRMHTVAGQLMDLHGTGETDKAIAGLSQINAMATELLSLLDTLEAELRTEGH</sequence>
<evidence type="ECO:0000313" key="2">
    <source>
        <dbReference type="EMBL" id="GAA4375371.1"/>
    </source>
</evidence>
<dbReference type="RefSeq" id="WP_345221607.1">
    <property type="nucleotide sequence ID" value="NZ_BAABHA010000002.1"/>
</dbReference>
<reference evidence="3" key="1">
    <citation type="journal article" date="2019" name="Int. J. Syst. Evol. Microbiol.">
        <title>The Global Catalogue of Microorganisms (GCM) 10K type strain sequencing project: providing services to taxonomists for standard genome sequencing and annotation.</title>
        <authorList>
            <consortium name="The Broad Institute Genomics Platform"/>
            <consortium name="The Broad Institute Genome Sequencing Center for Infectious Disease"/>
            <person name="Wu L."/>
            <person name="Ma J."/>
        </authorList>
    </citation>
    <scope>NUCLEOTIDE SEQUENCE [LARGE SCALE GENOMIC DNA]</scope>
    <source>
        <strain evidence="3">JCM 17924</strain>
    </source>
</reference>
<dbReference type="Pfam" id="PF13682">
    <property type="entry name" value="CZB"/>
    <property type="match status" value="1"/>
</dbReference>
<evidence type="ECO:0000259" key="1">
    <source>
        <dbReference type="Pfam" id="PF13682"/>
    </source>
</evidence>
<evidence type="ECO:0000313" key="3">
    <source>
        <dbReference type="Proteomes" id="UP001500454"/>
    </source>
</evidence>
<proteinExistence type="predicted"/>
<organism evidence="2 3">
    <name type="scientific">Hymenobacter koreensis</name>
    <dbReference type="NCBI Taxonomy" id="1084523"/>
    <lineage>
        <taxon>Bacteria</taxon>
        <taxon>Pseudomonadati</taxon>
        <taxon>Bacteroidota</taxon>
        <taxon>Cytophagia</taxon>
        <taxon>Cytophagales</taxon>
        <taxon>Hymenobacteraceae</taxon>
        <taxon>Hymenobacter</taxon>
    </lineage>
</organism>
<feature type="domain" description="Chemoreceptor zinc-binding" evidence="1">
    <location>
        <begin position="17"/>
        <end position="81"/>
    </location>
</feature>
<protein>
    <recommendedName>
        <fullName evidence="1">Chemoreceptor zinc-binding domain-containing protein</fullName>
    </recommendedName>
</protein>
<dbReference type="Gene3D" id="1.20.120.30">
    <property type="entry name" value="Aspartate receptor, ligand-binding domain"/>
    <property type="match status" value="1"/>
</dbReference>
<dbReference type="Proteomes" id="UP001500454">
    <property type="component" value="Unassembled WGS sequence"/>
</dbReference>
<keyword evidence="3" id="KW-1185">Reference proteome</keyword>
<gene>
    <name evidence="2" type="ORF">GCM10023186_07970</name>
</gene>
<name>A0ABP8IW22_9BACT</name>
<dbReference type="InterPro" id="IPR025991">
    <property type="entry name" value="Chemoreceptor_zinc-bind_dom"/>
</dbReference>
<accession>A0ABP8IW22</accession>